<evidence type="ECO:0008006" key="5">
    <source>
        <dbReference type="Google" id="ProtNLM"/>
    </source>
</evidence>
<dbReference type="Proteomes" id="UP000601736">
    <property type="component" value="Unassembled WGS sequence"/>
</dbReference>
<proteinExistence type="predicted"/>
<dbReference type="STRING" id="52442.SAMN05421880_1195"/>
<dbReference type="EMBL" id="FOUF01000019">
    <property type="protein sequence ID" value="SFM50876.1"/>
    <property type="molecule type" value="Genomic_DNA"/>
</dbReference>
<organism evidence="3 4">
    <name type="scientific">Nitrosomonas nitrosa</name>
    <dbReference type="NCBI Taxonomy" id="52442"/>
    <lineage>
        <taxon>Bacteria</taxon>
        <taxon>Pseudomonadati</taxon>
        <taxon>Pseudomonadota</taxon>
        <taxon>Betaproteobacteria</taxon>
        <taxon>Nitrosomonadales</taxon>
        <taxon>Nitrosomonadaceae</taxon>
        <taxon>Nitrosomonas</taxon>
    </lineage>
</organism>
<dbReference type="AlphaFoldDB" id="A0A1I4RFQ8"/>
<reference evidence="3 4" key="1">
    <citation type="submission" date="2016-10" db="EMBL/GenBank/DDBJ databases">
        <authorList>
            <person name="de Groot N.N."/>
        </authorList>
    </citation>
    <scope>NUCLEOTIDE SEQUENCE [LARGE SCALE GENOMIC DNA]</scope>
    <source>
        <strain evidence="3 4">Nm146</strain>
    </source>
</reference>
<evidence type="ECO:0000313" key="2">
    <source>
        <dbReference type="EMBL" id="CAE6499139.1"/>
    </source>
</evidence>
<evidence type="ECO:0000256" key="1">
    <source>
        <dbReference type="SAM" id="SignalP"/>
    </source>
</evidence>
<name>A0A1I4RFQ8_9PROT</name>
<dbReference type="RefSeq" id="WP_239654136.1">
    <property type="nucleotide sequence ID" value="NZ_CAJNAP010000009.1"/>
</dbReference>
<keyword evidence="4" id="KW-1185">Reference proteome</keyword>
<evidence type="ECO:0000313" key="4">
    <source>
        <dbReference type="Proteomes" id="UP000199561"/>
    </source>
</evidence>
<feature type="signal peptide" evidence="1">
    <location>
        <begin position="1"/>
        <end position="20"/>
    </location>
</feature>
<dbReference type="EMBL" id="CAJNAP010000009">
    <property type="protein sequence ID" value="CAE6499139.1"/>
    <property type="molecule type" value="Genomic_DNA"/>
</dbReference>
<keyword evidence="1" id="KW-0732">Signal</keyword>
<sequence>MKIVLAVLLWLAIISMPVSAMNMYDDPRMILSFLDKSLPPELDILRVTTDIASDNELVFQVKTKGERESGQEQDYLLLHIVHEKHYVLLISVNKERENKVALYEDSLHPKSGENLRLPQTFKLSPLPMGFSAKHIPQGAEFNLPLDWLNFGARLGFDAYTVQARIDGNSLEISKIYDQARKGRQGNKLISTITLLNKICSPQR</sequence>
<reference evidence="2" key="2">
    <citation type="submission" date="2021-02" db="EMBL/GenBank/DDBJ databases">
        <authorList>
            <person name="Han P."/>
        </authorList>
    </citation>
    <scope>NUCLEOTIDE SEQUENCE</scope>
    <source>
        <strain evidence="2">Nitrosomonas nitrosa 18-3D</strain>
    </source>
</reference>
<accession>A0A1I4RFQ8</accession>
<evidence type="ECO:0000313" key="3">
    <source>
        <dbReference type="EMBL" id="SFM50876.1"/>
    </source>
</evidence>
<gene>
    <name evidence="2" type="ORF">NMYAN_170047</name>
    <name evidence="3" type="ORF">SAMN05421880_1195</name>
</gene>
<protein>
    <recommendedName>
        <fullName evidence="5">DUF4384 domain-containing protein</fullName>
    </recommendedName>
</protein>
<dbReference type="Proteomes" id="UP000199561">
    <property type="component" value="Unassembled WGS sequence"/>
</dbReference>
<feature type="chain" id="PRO_5036021445" description="DUF4384 domain-containing protein" evidence="1">
    <location>
        <begin position="21"/>
        <end position="203"/>
    </location>
</feature>